<evidence type="ECO:0000259" key="1">
    <source>
        <dbReference type="SMART" id="SM00829"/>
    </source>
</evidence>
<dbReference type="SMART" id="SM00829">
    <property type="entry name" value="PKS_ER"/>
    <property type="match status" value="1"/>
</dbReference>
<reference evidence="2 3" key="1">
    <citation type="submission" date="2019-01" db="EMBL/GenBank/DDBJ databases">
        <title>Complete genome sequencing of Aequorivita sp. H23M31.</title>
        <authorList>
            <person name="Bae J.-W."/>
        </authorList>
    </citation>
    <scope>NUCLEOTIDE SEQUENCE [LARGE SCALE GENOMIC DNA]</scope>
    <source>
        <strain evidence="2 3">H23M31</strain>
    </source>
</reference>
<dbReference type="InterPro" id="IPR036291">
    <property type="entry name" value="NAD(P)-bd_dom_sf"/>
</dbReference>
<dbReference type="GO" id="GO:0016491">
    <property type="term" value="F:oxidoreductase activity"/>
    <property type="evidence" value="ECO:0007669"/>
    <property type="project" value="InterPro"/>
</dbReference>
<dbReference type="Gene3D" id="3.90.180.10">
    <property type="entry name" value="Medium-chain alcohol dehydrogenases, catalytic domain"/>
    <property type="match status" value="1"/>
</dbReference>
<dbReference type="OrthoDB" id="9787435at2"/>
<dbReference type="Pfam" id="PF08240">
    <property type="entry name" value="ADH_N"/>
    <property type="match status" value="1"/>
</dbReference>
<dbReference type="PANTHER" id="PTHR44013:SF1">
    <property type="entry name" value="ZINC-TYPE ALCOHOL DEHYDROGENASE-LIKE PROTEIN C16A3.02C"/>
    <property type="match status" value="1"/>
</dbReference>
<evidence type="ECO:0000313" key="3">
    <source>
        <dbReference type="Proteomes" id="UP000285517"/>
    </source>
</evidence>
<proteinExistence type="predicted"/>
<dbReference type="Pfam" id="PF13602">
    <property type="entry name" value="ADH_zinc_N_2"/>
    <property type="match status" value="1"/>
</dbReference>
<name>A0A410G440_9FLAO</name>
<dbReference type="Proteomes" id="UP000285517">
    <property type="component" value="Chromosome"/>
</dbReference>
<gene>
    <name evidence="2" type="ORF">EI546_09950</name>
</gene>
<dbReference type="InterPro" id="IPR020843">
    <property type="entry name" value="ER"/>
</dbReference>
<protein>
    <submittedName>
        <fullName evidence="2">NADP-dependent oxidoreductase</fullName>
    </submittedName>
</protein>
<organism evidence="2 3">
    <name type="scientific">Aequorivita ciconiae</name>
    <dbReference type="NCBI Taxonomy" id="2494375"/>
    <lineage>
        <taxon>Bacteria</taxon>
        <taxon>Pseudomonadati</taxon>
        <taxon>Bacteroidota</taxon>
        <taxon>Flavobacteriia</taxon>
        <taxon>Flavobacteriales</taxon>
        <taxon>Flavobacteriaceae</taxon>
        <taxon>Aequorivita</taxon>
    </lineage>
</organism>
<accession>A0A410G440</accession>
<dbReference type="AlphaFoldDB" id="A0A410G440"/>
<sequence length="313" mass="34118">MDNKMKAYVRTSPATQEVQLQEVDIPKINADEVLIKVEAFGVGIHDRYFIPSEVKFPYVIGSEGAGTIIEKGNEVSDFNIGEKVIFTTILQIHGGSWAEYAVAKQSVLIRLPNNLTVQQGAALPIAGKTALECMREINSNKGDSLFIAGASGAIGTLVIQLAKEKGMRISASASAKNHDYMKSLGAEHTVDYKDPEWTTKVKQWSNGGVSTALAIQPGTGSDSIKVVKDGGLLITVSGDSQTVIPERNIEVRQMGHQLFTNKEMIELVRKISEEKINLVIEKQFPFSEALEALKKTETRSARGKVVVKGFNNN</sequence>
<dbReference type="Gene3D" id="3.40.50.720">
    <property type="entry name" value="NAD(P)-binding Rossmann-like Domain"/>
    <property type="match status" value="1"/>
</dbReference>
<dbReference type="KEGG" id="aev:EI546_09950"/>
<keyword evidence="3" id="KW-1185">Reference proteome</keyword>
<dbReference type="CDD" id="cd05289">
    <property type="entry name" value="MDR_like_2"/>
    <property type="match status" value="1"/>
</dbReference>
<feature type="domain" description="Enoyl reductase (ER)" evidence="1">
    <location>
        <begin position="14"/>
        <end position="307"/>
    </location>
</feature>
<evidence type="ECO:0000313" key="2">
    <source>
        <dbReference type="EMBL" id="QAA82026.1"/>
    </source>
</evidence>
<dbReference type="PANTHER" id="PTHR44013">
    <property type="entry name" value="ZINC-TYPE ALCOHOL DEHYDROGENASE-LIKE PROTEIN C16A3.02C"/>
    <property type="match status" value="1"/>
</dbReference>
<dbReference type="InterPro" id="IPR052733">
    <property type="entry name" value="Chloroplast_QOR"/>
</dbReference>
<dbReference type="EMBL" id="CP034951">
    <property type="protein sequence ID" value="QAA82026.1"/>
    <property type="molecule type" value="Genomic_DNA"/>
</dbReference>
<dbReference type="SUPFAM" id="SSF50129">
    <property type="entry name" value="GroES-like"/>
    <property type="match status" value="1"/>
</dbReference>
<dbReference type="InterPro" id="IPR011032">
    <property type="entry name" value="GroES-like_sf"/>
</dbReference>
<dbReference type="SUPFAM" id="SSF51735">
    <property type="entry name" value="NAD(P)-binding Rossmann-fold domains"/>
    <property type="match status" value="1"/>
</dbReference>
<dbReference type="InterPro" id="IPR013154">
    <property type="entry name" value="ADH-like_N"/>
</dbReference>